<protein>
    <recommendedName>
        <fullName evidence="2">DUF2423 domain-containing protein</fullName>
    </recommendedName>
</protein>
<evidence type="ECO:0000256" key="1">
    <source>
        <dbReference type="SAM" id="MobiDB-lite"/>
    </source>
</evidence>
<comment type="caution">
    <text evidence="3">The sequence shown here is derived from an EMBL/GenBank/DDBJ whole genome shotgun (WGS) entry which is preliminary data.</text>
</comment>
<reference evidence="3" key="1">
    <citation type="journal article" date="2023" name="Mol. Phylogenet. Evol.">
        <title>Genome-scale phylogeny and comparative genomics of the fungal order Sordariales.</title>
        <authorList>
            <person name="Hensen N."/>
            <person name="Bonometti L."/>
            <person name="Westerberg I."/>
            <person name="Brannstrom I.O."/>
            <person name="Guillou S."/>
            <person name="Cros-Aarteil S."/>
            <person name="Calhoun S."/>
            <person name="Haridas S."/>
            <person name="Kuo A."/>
            <person name="Mondo S."/>
            <person name="Pangilinan J."/>
            <person name="Riley R."/>
            <person name="LaButti K."/>
            <person name="Andreopoulos B."/>
            <person name="Lipzen A."/>
            <person name="Chen C."/>
            <person name="Yan M."/>
            <person name="Daum C."/>
            <person name="Ng V."/>
            <person name="Clum A."/>
            <person name="Steindorff A."/>
            <person name="Ohm R.A."/>
            <person name="Martin F."/>
            <person name="Silar P."/>
            <person name="Natvig D.O."/>
            <person name="Lalanne C."/>
            <person name="Gautier V."/>
            <person name="Ament-Velasquez S.L."/>
            <person name="Kruys A."/>
            <person name="Hutchinson M.I."/>
            <person name="Powell A.J."/>
            <person name="Barry K."/>
            <person name="Miller A.N."/>
            <person name="Grigoriev I.V."/>
            <person name="Debuchy R."/>
            <person name="Gladieux P."/>
            <person name="Hiltunen Thoren M."/>
            <person name="Johannesson H."/>
        </authorList>
    </citation>
    <scope>NUCLEOTIDE SEQUENCE</scope>
    <source>
        <strain evidence="3">CBS 757.83</strain>
    </source>
</reference>
<feature type="domain" description="DUF2423" evidence="2">
    <location>
        <begin position="1"/>
        <end position="44"/>
    </location>
</feature>
<name>A0AAN6QEF1_9PEZI</name>
<gene>
    <name evidence="3" type="ORF">N658DRAFT_491346</name>
</gene>
<proteinExistence type="predicted"/>
<organism evidence="3 4">
    <name type="scientific">Parathielavia hyrcaniae</name>
    <dbReference type="NCBI Taxonomy" id="113614"/>
    <lineage>
        <taxon>Eukaryota</taxon>
        <taxon>Fungi</taxon>
        <taxon>Dikarya</taxon>
        <taxon>Ascomycota</taxon>
        <taxon>Pezizomycotina</taxon>
        <taxon>Sordariomycetes</taxon>
        <taxon>Sordariomycetidae</taxon>
        <taxon>Sordariales</taxon>
        <taxon>Chaetomiaceae</taxon>
        <taxon>Parathielavia</taxon>
    </lineage>
</organism>
<evidence type="ECO:0000313" key="4">
    <source>
        <dbReference type="Proteomes" id="UP001305647"/>
    </source>
</evidence>
<feature type="compositionally biased region" description="Basic residues" evidence="1">
    <location>
        <begin position="79"/>
        <end position="96"/>
    </location>
</feature>
<evidence type="ECO:0000259" key="2">
    <source>
        <dbReference type="Pfam" id="PF10338"/>
    </source>
</evidence>
<keyword evidence="4" id="KW-1185">Reference proteome</keyword>
<dbReference type="PANTHER" id="PTHR28219">
    <property type="entry name" value="UPF0642 PROTEIN YBL028C"/>
    <property type="match status" value="1"/>
</dbReference>
<dbReference type="GO" id="GO:0030687">
    <property type="term" value="C:preribosome, large subunit precursor"/>
    <property type="evidence" value="ECO:0007669"/>
    <property type="project" value="TreeGrafter"/>
</dbReference>
<accession>A0AAN6QEF1</accession>
<dbReference type="Proteomes" id="UP001305647">
    <property type="component" value="Unassembled WGS sequence"/>
</dbReference>
<dbReference type="PANTHER" id="PTHR28219:SF1">
    <property type="entry name" value="UPF0642 PROTEIN YBL028C"/>
    <property type="match status" value="1"/>
</dbReference>
<reference evidence="3" key="2">
    <citation type="submission" date="2023-05" db="EMBL/GenBank/DDBJ databases">
        <authorList>
            <consortium name="Lawrence Berkeley National Laboratory"/>
            <person name="Steindorff A."/>
            <person name="Hensen N."/>
            <person name="Bonometti L."/>
            <person name="Westerberg I."/>
            <person name="Brannstrom I.O."/>
            <person name="Guillou S."/>
            <person name="Cros-Aarteil S."/>
            <person name="Calhoun S."/>
            <person name="Haridas S."/>
            <person name="Kuo A."/>
            <person name="Mondo S."/>
            <person name="Pangilinan J."/>
            <person name="Riley R."/>
            <person name="Labutti K."/>
            <person name="Andreopoulos B."/>
            <person name="Lipzen A."/>
            <person name="Chen C."/>
            <person name="Yanf M."/>
            <person name="Daum C."/>
            <person name="Ng V."/>
            <person name="Clum A."/>
            <person name="Ohm R."/>
            <person name="Martin F."/>
            <person name="Silar P."/>
            <person name="Natvig D."/>
            <person name="Lalanne C."/>
            <person name="Gautier V."/>
            <person name="Ament-Velasquez S.L."/>
            <person name="Kruys A."/>
            <person name="Hutchinson M.I."/>
            <person name="Powell A.J."/>
            <person name="Barry K."/>
            <person name="Miller A.N."/>
            <person name="Grigoriev I.V."/>
            <person name="Debuchy R."/>
            <person name="Gladieux P."/>
            <person name="Thoren M.H."/>
            <person name="Johannesson H."/>
        </authorList>
    </citation>
    <scope>NUCLEOTIDE SEQUENCE</scope>
    <source>
        <strain evidence="3">CBS 757.83</strain>
    </source>
</reference>
<dbReference type="InterPro" id="IPR019434">
    <property type="entry name" value="DUF2423"/>
</dbReference>
<feature type="compositionally biased region" description="Basic and acidic residues" evidence="1">
    <location>
        <begin position="58"/>
        <end position="78"/>
    </location>
</feature>
<feature type="region of interest" description="Disordered" evidence="1">
    <location>
        <begin position="45"/>
        <end position="111"/>
    </location>
</feature>
<sequence length="111" mass="12313">MAKSSRSSVIKTNNRRLKQNVFGPVEAARAERLSARLLALAAEPKPQKDVEMNEEPTDEAKVVAAKEDATMEVEDAKPASKKPSGKKKVEKRRGKKSSIVFPMRGPKRNKK</sequence>
<evidence type="ECO:0000313" key="3">
    <source>
        <dbReference type="EMBL" id="KAK4106715.1"/>
    </source>
</evidence>
<dbReference type="AlphaFoldDB" id="A0AAN6QEF1"/>
<dbReference type="EMBL" id="MU863624">
    <property type="protein sequence ID" value="KAK4106715.1"/>
    <property type="molecule type" value="Genomic_DNA"/>
</dbReference>
<dbReference type="Pfam" id="PF10338">
    <property type="entry name" value="YBL028C_N"/>
    <property type="match status" value="1"/>
</dbReference>